<dbReference type="EMBL" id="CP157484">
    <property type="protein sequence ID" value="XBO37891.1"/>
    <property type="molecule type" value="Genomic_DNA"/>
</dbReference>
<name>A0AAU7JBZ3_9HYPH</name>
<proteinExistence type="predicted"/>
<accession>A0AAU7JBZ3</accession>
<dbReference type="AlphaFoldDB" id="A0AAU7JBZ3"/>
<organism evidence="1">
    <name type="scientific">Alsobacter sp. KACC 23698</name>
    <dbReference type="NCBI Taxonomy" id="3149229"/>
    <lineage>
        <taxon>Bacteria</taxon>
        <taxon>Pseudomonadati</taxon>
        <taxon>Pseudomonadota</taxon>
        <taxon>Alphaproteobacteria</taxon>
        <taxon>Hyphomicrobiales</taxon>
        <taxon>Alsobacteraceae</taxon>
        <taxon>Alsobacter</taxon>
    </lineage>
</organism>
<dbReference type="RefSeq" id="WP_406854719.1">
    <property type="nucleotide sequence ID" value="NZ_CP157484.1"/>
</dbReference>
<protein>
    <recommendedName>
        <fullName evidence="2">Type II toxin-antitoxin system HicA family toxin</fullName>
    </recommendedName>
</protein>
<sequence>MLVRCAFQADPARIAGWTSRPLGLFSPNSALNAKQDLLAQMRRNPAGDWSIGDVEVLCRQHGLTFIRGAGTSHCHVKHRAAPEMLTIPARRPIKPVYIRLLVRYILQHGDAR</sequence>
<evidence type="ECO:0008006" key="2">
    <source>
        <dbReference type="Google" id="ProtNLM"/>
    </source>
</evidence>
<reference evidence="1" key="1">
    <citation type="submission" date="2024-05" db="EMBL/GenBank/DDBJ databases">
        <authorList>
            <person name="Kim S."/>
            <person name="Heo J."/>
            <person name="Choi H."/>
            <person name="Choi Y."/>
            <person name="Kwon S.-W."/>
            <person name="Kim Y."/>
        </authorList>
    </citation>
    <scope>NUCLEOTIDE SEQUENCE</scope>
    <source>
        <strain evidence="1">KACC 23698</strain>
    </source>
</reference>
<evidence type="ECO:0000313" key="1">
    <source>
        <dbReference type="EMBL" id="XBO37891.1"/>
    </source>
</evidence>
<gene>
    <name evidence="1" type="ORF">ABEG18_19530</name>
</gene>